<reference evidence="4" key="1">
    <citation type="submission" date="2011-06" db="EMBL/GenBank/DDBJ databases">
        <title>Complete genome sequence of Paenibacillus mucilaginosus KNP414.</title>
        <authorList>
            <person name="Wang J."/>
            <person name="Hu S."/>
            <person name="Hu X."/>
            <person name="Zhang B."/>
            <person name="Dong D."/>
            <person name="Zhang S."/>
            <person name="Zhao K."/>
            <person name="Wu D."/>
        </authorList>
    </citation>
    <scope>NUCLEOTIDE SEQUENCE [LARGE SCALE GENOMIC DNA]</scope>
    <source>
        <strain evidence="4">KNP414</strain>
    </source>
</reference>
<sequence length="172" mass="19251">MLKLLGAALVLLAGTLMGFHQAAQLARRPKQIADLIRLLQRLETEIVYGFTPLPEALRRTGGTCAAPVGTLFLETSRELERAEGEQAAGVWERTITRGWRATAMKPQEREVLLQLGTTLGLTDREDQVKHLRLAVSQLQAESETARDEQQRYERMWKSLGVLLGALVVILMY</sequence>
<dbReference type="PATRIC" id="fig|1036673.3.peg.2423"/>
<dbReference type="HOGENOM" id="CLU_120887_1_2_9"/>
<feature type="coiled-coil region" evidence="1">
    <location>
        <begin position="121"/>
        <end position="155"/>
    </location>
</feature>
<evidence type="ECO:0000256" key="1">
    <source>
        <dbReference type="SAM" id="Coils"/>
    </source>
</evidence>
<gene>
    <name evidence="3" type="ordered locus">KNP414_02664</name>
</gene>
<keyword evidence="1" id="KW-0175">Coiled coil</keyword>
<accession>F8F5Q2</accession>
<organism evidence="3 4">
    <name type="scientific">Paenibacillus mucilaginosus (strain KNP414)</name>
    <dbReference type="NCBI Taxonomy" id="1036673"/>
    <lineage>
        <taxon>Bacteria</taxon>
        <taxon>Bacillati</taxon>
        <taxon>Bacillota</taxon>
        <taxon>Bacilli</taxon>
        <taxon>Bacillales</taxon>
        <taxon>Paenibacillaceae</taxon>
        <taxon>Paenibacillus</taxon>
    </lineage>
</organism>
<evidence type="ECO:0000256" key="2">
    <source>
        <dbReference type="SAM" id="SignalP"/>
    </source>
</evidence>
<dbReference type="KEGG" id="pms:KNP414_02664"/>
<dbReference type="Pfam" id="PF09548">
    <property type="entry name" value="Spore_III_AB"/>
    <property type="match status" value="1"/>
</dbReference>
<dbReference type="Proteomes" id="UP000006620">
    <property type="component" value="Chromosome"/>
</dbReference>
<dbReference type="EMBL" id="CP002869">
    <property type="protein sequence ID" value="AEI41225.1"/>
    <property type="molecule type" value="Genomic_DNA"/>
</dbReference>
<dbReference type="RefSeq" id="WP_013916386.1">
    <property type="nucleotide sequence ID" value="NC_015690.1"/>
</dbReference>
<evidence type="ECO:0000313" key="3">
    <source>
        <dbReference type="EMBL" id="AEI41225.1"/>
    </source>
</evidence>
<protein>
    <submittedName>
        <fullName evidence="3">Sporulation stage III protein AB</fullName>
    </submittedName>
</protein>
<feature type="signal peptide" evidence="2">
    <location>
        <begin position="1"/>
        <end position="22"/>
    </location>
</feature>
<keyword evidence="2" id="KW-0732">Signal</keyword>
<dbReference type="PIRSF" id="PIRSF021435">
    <property type="entry name" value="SpoIIIAB"/>
    <property type="match status" value="1"/>
</dbReference>
<proteinExistence type="predicted"/>
<evidence type="ECO:0000313" key="4">
    <source>
        <dbReference type="Proteomes" id="UP000006620"/>
    </source>
</evidence>
<reference evidence="3 4" key="2">
    <citation type="journal article" date="2013" name="Genome Announc.">
        <title>Genome Sequence of Growth-Improving Paenibacillus mucilaginosus Strain KNP414.</title>
        <authorList>
            <person name="Lu J.J."/>
            <person name="Wang J.F."/>
            <person name="Hu X.F."/>
        </authorList>
    </citation>
    <scope>NUCLEOTIDE SEQUENCE [LARGE SCALE GENOMIC DNA]</scope>
    <source>
        <strain evidence="3 4">KNP414</strain>
    </source>
</reference>
<feature type="chain" id="PRO_5003370202" evidence="2">
    <location>
        <begin position="23"/>
        <end position="172"/>
    </location>
</feature>
<dbReference type="InterPro" id="IPR014198">
    <property type="entry name" value="Spore_III_AB"/>
</dbReference>
<dbReference type="NCBIfam" id="TIGR02833">
    <property type="entry name" value="spore_III_AB"/>
    <property type="match status" value="1"/>
</dbReference>
<name>F8F5Q2_PAEMK</name>
<dbReference type="AlphaFoldDB" id="F8F5Q2"/>